<dbReference type="InterPro" id="IPR000772">
    <property type="entry name" value="Ricin_B_lectin"/>
</dbReference>
<evidence type="ECO:0000259" key="2">
    <source>
        <dbReference type="SMART" id="SM00458"/>
    </source>
</evidence>
<reference evidence="3" key="1">
    <citation type="submission" date="2019-07" db="EMBL/GenBank/DDBJ databases">
        <title>The discovery of a new lineage B mimivirus raises questions about particles surface fibrils.</title>
        <authorList>
            <person name="Silva L.K.S."/>
            <person name="Rodrigues R.A.L."/>
            <person name="Andrade A.C.S.P."/>
            <person name="Hikida H."/>
            <person name="Andreani J."/>
            <person name="Levasseur A."/>
            <person name="La Scola B."/>
            <person name="Abrahao J.S."/>
        </authorList>
    </citation>
    <scope>NUCLEOTIDE SEQUENCE</scope>
    <source>
        <strain evidence="3">B60</strain>
    </source>
</reference>
<feature type="transmembrane region" description="Helical" evidence="1">
    <location>
        <begin position="523"/>
        <end position="544"/>
    </location>
</feature>
<keyword evidence="1" id="KW-1133">Transmembrane helix</keyword>
<name>A0A6G6ABE5_9VIRU</name>
<evidence type="ECO:0000256" key="1">
    <source>
        <dbReference type="SAM" id="Phobius"/>
    </source>
</evidence>
<dbReference type="PROSITE" id="PS50231">
    <property type="entry name" value="RICIN_B_LECTIN"/>
    <property type="match status" value="1"/>
</dbReference>
<dbReference type="SUPFAM" id="SSF50370">
    <property type="entry name" value="Ricin B-like lectins"/>
    <property type="match status" value="1"/>
</dbReference>
<protein>
    <submittedName>
        <fullName evidence="3">RICIn superfamily</fullName>
    </submittedName>
</protein>
<dbReference type="SMART" id="SM00458">
    <property type="entry name" value="RICIN"/>
    <property type="match status" value="1"/>
</dbReference>
<keyword evidence="1" id="KW-0812">Transmembrane</keyword>
<sequence length="549" mass="61438">MGNANSIPINLSTHNKCLTVNENNIYEGLQLSANFCNNENNQKFDYNPTTNEIRYGDWCITSGSQIENGHKVELQNCAGTANQKWQLSNNNILSLDNKMCLILEQNNQVGEVRDCIDSADKFTYNKINPVNNFIPKIIRNNLSIPVGSLPTAQISTLPPHTIIFLGSTGKNISFLPNTTIQKNGPELQCLGNILKIILGPLTTIIVSYTDTDGVRREIIFRNGSLEHDLIYDMETSFSNDFKNLMSNIIDYYTLNDYQIQIKKIRTLNNIHVDSGNILISNYSGGVTSEQIININNFTVPTLNTNVNKNETKDYILGPYTVALLDNQYLYNSSNLPLLYESISGVNIFRGITNNMIASPLNSGFAIFSVNCDLTGNQSVAIIGNYSANGSNSDIWLRNTVSPSSKYSNPIIHLGTNKISSVSLAPYTKVTLFTGDNYSGPFQIIENNSPNQTVFNLCQRNFANKTSSVKIDYSGSYIGYGLEASPKIIYQYNSYRAACLTPNFNNTSNNIRETFETGKNDYKLFWIGLIILMIVIIIVLLFMIYKNRKY</sequence>
<dbReference type="Pfam" id="PF00652">
    <property type="entry name" value="Ricin_B_lectin"/>
    <property type="match status" value="1"/>
</dbReference>
<keyword evidence="1" id="KW-0472">Membrane</keyword>
<accession>A0A6G6ABE5</accession>
<feature type="domain" description="Ricin B lectin" evidence="2">
    <location>
        <begin position="5"/>
        <end position="130"/>
    </location>
</feature>
<dbReference type="Gene3D" id="2.60.20.10">
    <property type="entry name" value="Crystallins"/>
    <property type="match status" value="1"/>
</dbReference>
<evidence type="ECO:0000313" key="3">
    <source>
        <dbReference type="EMBL" id="QID06154.1"/>
    </source>
</evidence>
<dbReference type="Gene3D" id="2.80.10.50">
    <property type="match status" value="1"/>
</dbReference>
<organism evidence="3">
    <name type="scientific">Borely moumouvirus</name>
    <dbReference type="NCBI Taxonomy" id="2712067"/>
    <lineage>
        <taxon>Viruses</taxon>
        <taxon>Varidnaviria</taxon>
        <taxon>Bamfordvirae</taxon>
        <taxon>Nucleocytoviricota</taxon>
        <taxon>Megaviricetes</taxon>
        <taxon>Imitervirales</taxon>
        <taxon>Mimiviridae</taxon>
        <taxon>Megamimivirinae</taxon>
        <taxon>Moumouvirus</taxon>
    </lineage>
</organism>
<proteinExistence type="predicted"/>
<dbReference type="InterPro" id="IPR035992">
    <property type="entry name" value="Ricin_B-like_lectins"/>
</dbReference>
<dbReference type="EMBL" id="MN175499">
    <property type="protein sequence ID" value="QID06154.1"/>
    <property type="molecule type" value="Genomic_DNA"/>
</dbReference>